<keyword evidence="1" id="KW-0813">Transport</keyword>
<dbReference type="AlphaFoldDB" id="A0A1I0TB69"/>
<feature type="domain" description="ABC transporter" evidence="5">
    <location>
        <begin position="4"/>
        <end position="236"/>
    </location>
</feature>
<proteinExistence type="predicted"/>
<dbReference type="InterPro" id="IPR003593">
    <property type="entry name" value="AAA+_ATPase"/>
</dbReference>
<dbReference type="RefSeq" id="WP_074948054.1">
    <property type="nucleotide sequence ID" value="NZ_FOJO01000006.1"/>
</dbReference>
<keyword evidence="2" id="KW-0547">Nucleotide-binding</keyword>
<name>A0A1I0TB69_9RHOB</name>
<dbReference type="OrthoDB" id="9802264at2"/>
<keyword evidence="3 6" id="KW-0067">ATP-binding</keyword>
<gene>
    <name evidence="6" type="ORF">SAMN04487972_10692</name>
</gene>
<dbReference type="EMBL" id="FOJO01000006">
    <property type="protein sequence ID" value="SFA48960.1"/>
    <property type="molecule type" value="Genomic_DNA"/>
</dbReference>
<dbReference type="SMART" id="SM00382">
    <property type="entry name" value="AAA"/>
    <property type="match status" value="1"/>
</dbReference>
<protein>
    <submittedName>
        <fullName evidence="6">Iron(III) transport system ATP-binding protein</fullName>
    </submittedName>
</protein>
<reference evidence="6 7" key="1">
    <citation type="submission" date="2016-10" db="EMBL/GenBank/DDBJ databases">
        <authorList>
            <person name="de Groot N.N."/>
        </authorList>
    </citation>
    <scope>NUCLEOTIDE SEQUENCE [LARGE SCALE GENOMIC DNA]</scope>
    <source>
        <strain evidence="6 7">CGMCC 1.6117</strain>
    </source>
</reference>
<dbReference type="PANTHER" id="PTHR42781">
    <property type="entry name" value="SPERMIDINE/PUTRESCINE IMPORT ATP-BINDING PROTEIN POTA"/>
    <property type="match status" value="1"/>
</dbReference>
<feature type="region of interest" description="Disordered" evidence="4">
    <location>
        <begin position="349"/>
        <end position="371"/>
    </location>
</feature>
<dbReference type="FunFam" id="3.40.50.300:FF:000425">
    <property type="entry name" value="Probable ABC transporter, ATP-binding subunit"/>
    <property type="match status" value="1"/>
</dbReference>
<evidence type="ECO:0000313" key="7">
    <source>
        <dbReference type="Proteomes" id="UP000182312"/>
    </source>
</evidence>
<dbReference type="GO" id="GO:0015697">
    <property type="term" value="P:quaternary ammonium group transport"/>
    <property type="evidence" value="ECO:0007669"/>
    <property type="project" value="UniProtKB-ARBA"/>
</dbReference>
<dbReference type="GO" id="GO:0005524">
    <property type="term" value="F:ATP binding"/>
    <property type="evidence" value="ECO:0007669"/>
    <property type="project" value="UniProtKB-KW"/>
</dbReference>
<evidence type="ECO:0000313" key="6">
    <source>
        <dbReference type="EMBL" id="SFA48960.1"/>
    </source>
</evidence>
<dbReference type="GO" id="GO:0016887">
    <property type="term" value="F:ATP hydrolysis activity"/>
    <property type="evidence" value="ECO:0007669"/>
    <property type="project" value="InterPro"/>
</dbReference>
<dbReference type="InterPro" id="IPR003439">
    <property type="entry name" value="ABC_transporter-like_ATP-bd"/>
</dbReference>
<dbReference type="InterPro" id="IPR050093">
    <property type="entry name" value="ABC_SmlMolc_Importer"/>
</dbReference>
<evidence type="ECO:0000256" key="4">
    <source>
        <dbReference type="SAM" id="MobiDB-lite"/>
    </source>
</evidence>
<organism evidence="6 7">
    <name type="scientific">Paracoccus halophilus</name>
    <dbReference type="NCBI Taxonomy" id="376733"/>
    <lineage>
        <taxon>Bacteria</taxon>
        <taxon>Pseudomonadati</taxon>
        <taxon>Pseudomonadota</taxon>
        <taxon>Alphaproteobacteria</taxon>
        <taxon>Rhodobacterales</taxon>
        <taxon>Paracoccaceae</taxon>
        <taxon>Paracoccus</taxon>
    </lineage>
</organism>
<evidence type="ECO:0000259" key="5">
    <source>
        <dbReference type="PROSITE" id="PS50893"/>
    </source>
</evidence>
<dbReference type="PROSITE" id="PS00211">
    <property type="entry name" value="ABC_TRANSPORTER_1"/>
    <property type="match status" value="1"/>
</dbReference>
<evidence type="ECO:0000256" key="2">
    <source>
        <dbReference type="ARBA" id="ARBA00022741"/>
    </source>
</evidence>
<sequence>MTSISFDNVSRSFGQTRAVDDVTATFESGRFVALLGPSGCGKTTLLRLIAGLERLDSGAIRLDDRTVAAPGRFVPPEARGLGMVFQSYALWPHMTVAGNIAFGLNRLSRAERDSRVTESLRMTGLTQMAGRKPHELSGGQRQRVALARSLSARPRILLLDEPLANLDAHLRQSMLAEFRRIHAATGCTMVFVTHDQNEAMAVADTVGVMDRGRLQQLAAPQHLFDRPASPMVARFVGQGRTLPVTAEGLDADGRAGIRIGGHRIAVPGKVAQGPAWLCLHARDLSLAAEGVPARVASTRFEDGYHVADVILDALPEAVPVSVRLDAPARQGDAIRLAIRGGWLLPREDDEGVAPGSRNASHAPRARDGLPA</sequence>
<dbReference type="PANTHER" id="PTHR42781:SF4">
    <property type="entry name" value="SPERMIDINE_PUTRESCINE IMPORT ATP-BINDING PROTEIN POTA"/>
    <property type="match status" value="1"/>
</dbReference>
<accession>A0A1I0TB69</accession>
<dbReference type="PROSITE" id="PS50893">
    <property type="entry name" value="ABC_TRANSPORTER_2"/>
    <property type="match status" value="1"/>
</dbReference>
<dbReference type="Gene3D" id="3.40.50.300">
    <property type="entry name" value="P-loop containing nucleotide triphosphate hydrolases"/>
    <property type="match status" value="1"/>
</dbReference>
<dbReference type="SUPFAM" id="SSF52540">
    <property type="entry name" value="P-loop containing nucleoside triphosphate hydrolases"/>
    <property type="match status" value="1"/>
</dbReference>
<dbReference type="Pfam" id="PF00005">
    <property type="entry name" value="ABC_tran"/>
    <property type="match status" value="1"/>
</dbReference>
<evidence type="ECO:0000256" key="1">
    <source>
        <dbReference type="ARBA" id="ARBA00022448"/>
    </source>
</evidence>
<dbReference type="Proteomes" id="UP000182312">
    <property type="component" value="Unassembled WGS sequence"/>
</dbReference>
<evidence type="ECO:0000256" key="3">
    <source>
        <dbReference type="ARBA" id="ARBA00022840"/>
    </source>
</evidence>
<dbReference type="InterPro" id="IPR027417">
    <property type="entry name" value="P-loop_NTPase"/>
</dbReference>
<dbReference type="InterPro" id="IPR017871">
    <property type="entry name" value="ABC_transporter-like_CS"/>
</dbReference>